<evidence type="ECO:0000313" key="1">
    <source>
        <dbReference type="EMBL" id="CAI9289911.1"/>
    </source>
</evidence>
<proteinExistence type="predicted"/>
<accession>A0AA35ZC85</accession>
<gene>
    <name evidence="1" type="ORF">LSALG_LOCUS29126</name>
</gene>
<protein>
    <submittedName>
        <fullName evidence="1">Uncharacterized protein</fullName>
    </submittedName>
</protein>
<dbReference type="Proteomes" id="UP001177003">
    <property type="component" value="Chromosome 6"/>
</dbReference>
<reference evidence="1" key="1">
    <citation type="submission" date="2023-04" db="EMBL/GenBank/DDBJ databases">
        <authorList>
            <person name="Vijverberg K."/>
            <person name="Xiong W."/>
            <person name="Schranz E."/>
        </authorList>
    </citation>
    <scope>NUCLEOTIDE SEQUENCE</scope>
</reference>
<dbReference type="EMBL" id="OX465082">
    <property type="protein sequence ID" value="CAI9289911.1"/>
    <property type="molecule type" value="Genomic_DNA"/>
</dbReference>
<sequence length="102" mass="11756">MFLTIRWRTVSKSRCPPILPPPASISVNRKSQVNQIVKSFSLNIEIDLEVLESEFENGHLMFTINANNQILIKTDSSERKDIYHNIMDNFGHLSTLINEGLW</sequence>
<evidence type="ECO:0000313" key="2">
    <source>
        <dbReference type="Proteomes" id="UP001177003"/>
    </source>
</evidence>
<dbReference type="AlphaFoldDB" id="A0AA35ZC85"/>
<name>A0AA35ZC85_LACSI</name>
<keyword evidence="2" id="KW-1185">Reference proteome</keyword>
<organism evidence="1 2">
    <name type="scientific">Lactuca saligna</name>
    <name type="common">Willowleaf lettuce</name>
    <dbReference type="NCBI Taxonomy" id="75948"/>
    <lineage>
        <taxon>Eukaryota</taxon>
        <taxon>Viridiplantae</taxon>
        <taxon>Streptophyta</taxon>
        <taxon>Embryophyta</taxon>
        <taxon>Tracheophyta</taxon>
        <taxon>Spermatophyta</taxon>
        <taxon>Magnoliopsida</taxon>
        <taxon>eudicotyledons</taxon>
        <taxon>Gunneridae</taxon>
        <taxon>Pentapetalae</taxon>
        <taxon>asterids</taxon>
        <taxon>campanulids</taxon>
        <taxon>Asterales</taxon>
        <taxon>Asteraceae</taxon>
        <taxon>Cichorioideae</taxon>
        <taxon>Cichorieae</taxon>
        <taxon>Lactucinae</taxon>
        <taxon>Lactuca</taxon>
    </lineage>
</organism>